<dbReference type="SUPFAM" id="SSF50978">
    <property type="entry name" value="WD40 repeat-like"/>
    <property type="match status" value="1"/>
</dbReference>
<accession>G4TR14</accession>
<evidence type="ECO:0000256" key="2">
    <source>
        <dbReference type="ARBA" id="ARBA00022737"/>
    </source>
</evidence>
<feature type="domain" description="Nephrocystin 3-like N-terminal" evidence="4">
    <location>
        <begin position="164"/>
        <end position="320"/>
    </location>
</feature>
<dbReference type="HOGENOM" id="CLU_000288_6_5_1"/>
<dbReference type="InterPro" id="IPR036322">
    <property type="entry name" value="WD40_repeat_dom_sf"/>
</dbReference>
<dbReference type="PROSITE" id="PS50082">
    <property type="entry name" value="WD_REPEATS_2"/>
    <property type="match status" value="2"/>
</dbReference>
<dbReference type="SMART" id="SM00320">
    <property type="entry name" value="WD40"/>
    <property type="match status" value="2"/>
</dbReference>
<dbReference type="STRING" id="1109443.G4TR14"/>
<evidence type="ECO:0000259" key="4">
    <source>
        <dbReference type="Pfam" id="PF24883"/>
    </source>
</evidence>
<dbReference type="Gene3D" id="3.40.50.300">
    <property type="entry name" value="P-loop containing nucleotide triphosphate hydrolases"/>
    <property type="match status" value="1"/>
</dbReference>
<keyword evidence="1 3" id="KW-0853">WD repeat</keyword>
<dbReference type="InterPro" id="IPR001680">
    <property type="entry name" value="WD40_rpt"/>
</dbReference>
<sequence>MRQTIESNQEEWTDLTWRLEGYMSALEERITLFETYSLEDRAVDDAFSQPLVQYVEFLETIHDTAVEIKEKRKRSKLGFLKSLSKIKIDAGEIRKLNRGLEDGHRKLMEALSLFTALRIQAVERNTKAILTEVDASAILQLPTVSFVASSVHTTCLKGTREAVLEAIWHWADDDTSEKPIFWLCDIAGSGKSTVAMSVVESWQRQGVLWGTFFFSIASSEASATNKFCTTIARDLAQYVPELAPHVAGAVKRNPSFMRSSLEEQFRMLVTDPLHHRQERVVIVIDALDECKSGSQRRELLEAISTAVRGCNTLRIFMTSRPDPVIQAVLGPLSIKCKLEDRLHDTIYRDNIDDIAFYVHESLNGVLSKDKRQRLVDKAKGLFIWASTACRMLTSETSLSTHEGTYNLLVSMDQPGAIDDLYSLIFERTVPEHHAVMYKMLALLLAAFEPLPVNHMDDMLKYAGVDGSAKALVRNLGSVLVEDAATHLIQFRHPTFVEYLRRCSITPAVDSRNKIYINIANAHGQAASWCFKCFKSRSEGLKFNICQIESSFHLNREIPNLDVKVSRCISRELRYASSHWLFHVAETDDNWRRTLRNELQYIIGIPYTLYWMEILSFTGGVARAMAGLRAITSCTGLEEKTRSSLDEIRRFIIAFSVPIQESAPHIYISALPFTPTKSRLHIEGLPEYPNTLTVSRGVEDRYPGMPSALRGHDDSVNTIAFSPDGSKIASGSNDNTIRLWDVVTGQPLGEPLRGHGGSINSVAFSIDGSQIVSGSSGNTIQVWDTVTGQPLGEPLQGHSRWIRSVSFSPRRVANSLW</sequence>
<evidence type="ECO:0000313" key="5">
    <source>
        <dbReference type="EMBL" id="CCA73757.1"/>
    </source>
</evidence>
<feature type="repeat" description="WD" evidence="3">
    <location>
        <begin position="708"/>
        <end position="749"/>
    </location>
</feature>
<evidence type="ECO:0000256" key="3">
    <source>
        <dbReference type="PROSITE-ProRule" id="PRU00221"/>
    </source>
</evidence>
<dbReference type="PANTHER" id="PTHR10039:SF16">
    <property type="entry name" value="GPI INOSITOL-DEACYLASE"/>
    <property type="match status" value="1"/>
</dbReference>
<dbReference type="Proteomes" id="UP000007148">
    <property type="component" value="Unassembled WGS sequence"/>
</dbReference>
<dbReference type="OrthoDB" id="2932404at2759"/>
<evidence type="ECO:0000313" key="6">
    <source>
        <dbReference type="Proteomes" id="UP000007148"/>
    </source>
</evidence>
<reference evidence="5 6" key="1">
    <citation type="journal article" date="2011" name="PLoS Pathog.">
        <title>Endophytic Life Strategies Decoded by Genome and Transcriptome Analyses of the Mutualistic Root Symbiont Piriformospora indica.</title>
        <authorList>
            <person name="Zuccaro A."/>
            <person name="Lahrmann U."/>
            <person name="Guldener U."/>
            <person name="Langen G."/>
            <person name="Pfiffi S."/>
            <person name="Biedenkopf D."/>
            <person name="Wong P."/>
            <person name="Samans B."/>
            <person name="Grimm C."/>
            <person name="Basiewicz M."/>
            <person name="Murat C."/>
            <person name="Martin F."/>
            <person name="Kogel K.H."/>
        </authorList>
    </citation>
    <scope>NUCLEOTIDE SEQUENCE [LARGE SCALE GENOMIC DNA]</scope>
    <source>
        <strain evidence="5 6">DSM 11827</strain>
    </source>
</reference>
<keyword evidence="6" id="KW-1185">Reference proteome</keyword>
<dbReference type="OMA" id="SHTMETH"/>
<dbReference type="Pfam" id="PF24883">
    <property type="entry name" value="NPHP3_N"/>
    <property type="match status" value="1"/>
</dbReference>
<dbReference type="Gene3D" id="2.130.10.10">
    <property type="entry name" value="YVTN repeat-like/Quinoprotein amine dehydrogenase"/>
    <property type="match status" value="1"/>
</dbReference>
<comment type="caution">
    <text evidence="5">The sequence shown here is derived from an EMBL/GenBank/DDBJ whole genome shotgun (WGS) entry which is preliminary data.</text>
</comment>
<organism evidence="5 6">
    <name type="scientific">Serendipita indica (strain DSM 11827)</name>
    <name type="common">Root endophyte fungus</name>
    <name type="synonym">Piriformospora indica</name>
    <dbReference type="NCBI Taxonomy" id="1109443"/>
    <lineage>
        <taxon>Eukaryota</taxon>
        <taxon>Fungi</taxon>
        <taxon>Dikarya</taxon>
        <taxon>Basidiomycota</taxon>
        <taxon>Agaricomycotina</taxon>
        <taxon>Agaricomycetes</taxon>
        <taxon>Sebacinales</taxon>
        <taxon>Serendipitaceae</taxon>
        <taxon>Serendipita</taxon>
    </lineage>
</organism>
<dbReference type="SUPFAM" id="SSF52540">
    <property type="entry name" value="P-loop containing nucleoside triphosphate hydrolases"/>
    <property type="match status" value="1"/>
</dbReference>
<evidence type="ECO:0000256" key="1">
    <source>
        <dbReference type="ARBA" id="ARBA00022574"/>
    </source>
</evidence>
<keyword evidence="2" id="KW-0677">Repeat</keyword>
<dbReference type="PROSITE" id="PS50294">
    <property type="entry name" value="WD_REPEATS_REGION"/>
    <property type="match status" value="2"/>
</dbReference>
<feature type="repeat" description="WD" evidence="3">
    <location>
        <begin position="751"/>
        <end position="792"/>
    </location>
</feature>
<dbReference type="EMBL" id="CAFZ01000251">
    <property type="protein sequence ID" value="CCA73757.1"/>
    <property type="molecule type" value="Genomic_DNA"/>
</dbReference>
<dbReference type="InParanoid" id="G4TR14"/>
<dbReference type="InterPro" id="IPR019775">
    <property type="entry name" value="WD40_repeat_CS"/>
</dbReference>
<dbReference type="CDD" id="cd21037">
    <property type="entry name" value="MLKL_NTD"/>
    <property type="match status" value="1"/>
</dbReference>
<dbReference type="AlphaFoldDB" id="G4TR14"/>
<dbReference type="InterPro" id="IPR015943">
    <property type="entry name" value="WD40/YVTN_repeat-like_dom_sf"/>
</dbReference>
<dbReference type="InterPro" id="IPR056884">
    <property type="entry name" value="NPHP3-like_N"/>
</dbReference>
<dbReference type="Pfam" id="PF00400">
    <property type="entry name" value="WD40"/>
    <property type="match status" value="2"/>
</dbReference>
<protein>
    <recommendedName>
        <fullName evidence="4">Nephrocystin 3-like N-terminal domain-containing protein</fullName>
    </recommendedName>
</protein>
<dbReference type="PANTHER" id="PTHR10039">
    <property type="entry name" value="AMELOGENIN"/>
    <property type="match status" value="1"/>
</dbReference>
<proteinExistence type="predicted"/>
<gene>
    <name evidence="5" type="ORF">PIIN_07712</name>
</gene>
<dbReference type="InterPro" id="IPR059179">
    <property type="entry name" value="MLKL-like_MCAfunc"/>
</dbReference>
<name>G4TR14_SERID</name>
<dbReference type="PROSITE" id="PS00678">
    <property type="entry name" value="WD_REPEATS_1"/>
    <property type="match status" value="1"/>
</dbReference>
<feature type="non-terminal residue" evidence="5">
    <location>
        <position position="1"/>
    </location>
</feature>
<dbReference type="eggNOG" id="KOG0271">
    <property type="taxonomic scope" value="Eukaryota"/>
</dbReference>
<dbReference type="InterPro" id="IPR027417">
    <property type="entry name" value="P-loop_NTPase"/>
</dbReference>